<accession>A0A9P6CGY3</accession>
<keyword evidence="2" id="KW-0732">Signal</keyword>
<gene>
    <name evidence="3" type="ORF">BDZ94DRAFT_1263186</name>
</gene>
<feature type="compositionally biased region" description="Polar residues" evidence="1">
    <location>
        <begin position="305"/>
        <end position="314"/>
    </location>
</feature>
<keyword evidence="4" id="KW-1185">Reference proteome</keyword>
<dbReference type="Proteomes" id="UP000807353">
    <property type="component" value="Unassembled WGS sequence"/>
</dbReference>
<evidence type="ECO:0000256" key="2">
    <source>
        <dbReference type="SAM" id="SignalP"/>
    </source>
</evidence>
<dbReference type="AlphaFoldDB" id="A0A9P6CGY3"/>
<proteinExistence type="predicted"/>
<feature type="compositionally biased region" description="Basic and acidic residues" evidence="1">
    <location>
        <begin position="446"/>
        <end position="456"/>
    </location>
</feature>
<feature type="compositionally biased region" description="Low complexity" evidence="1">
    <location>
        <begin position="246"/>
        <end position="258"/>
    </location>
</feature>
<dbReference type="EMBL" id="MU150280">
    <property type="protein sequence ID" value="KAF9461725.1"/>
    <property type="molecule type" value="Genomic_DNA"/>
</dbReference>
<feature type="region of interest" description="Disordered" evidence="1">
    <location>
        <begin position="134"/>
        <end position="334"/>
    </location>
</feature>
<protein>
    <submittedName>
        <fullName evidence="3">Uncharacterized protein</fullName>
    </submittedName>
</protein>
<feature type="compositionally biased region" description="Low complexity" evidence="1">
    <location>
        <begin position="153"/>
        <end position="168"/>
    </location>
</feature>
<name>A0A9P6CGY3_9AGAR</name>
<feature type="region of interest" description="Disordered" evidence="1">
    <location>
        <begin position="355"/>
        <end position="456"/>
    </location>
</feature>
<feature type="compositionally biased region" description="Basic and acidic residues" evidence="1">
    <location>
        <begin position="260"/>
        <end position="269"/>
    </location>
</feature>
<feature type="compositionally biased region" description="Basic and acidic residues" evidence="1">
    <location>
        <begin position="140"/>
        <end position="151"/>
    </location>
</feature>
<evidence type="ECO:0000313" key="3">
    <source>
        <dbReference type="EMBL" id="KAF9461725.1"/>
    </source>
</evidence>
<evidence type="ECO:0000256" key="1">
    <source>
        <dbReference type="SAM" id="MobiDB-lite"/>
    </source>
</evidence>
<feature type="signal peptide" evidence="2">
    <location>
        <begin position="1"/>
        <end position="25"/>
    </location>
</feature>
<reference evidence="3" key="1">
    <citation type="submission" date="2020-11" db="EMBL/GenBank/DDBJ databases">
        <authorList>
            <consortium name="DOE Joint Genome Institute"/>
            <person name="Ahrendt S."/>
            <person name="Riley R."/>
            <person name="Andreopoulos W."/>
            <person name="Labutti K."/>
            <person name="Pangilinan J."/>
            <person name="Ruiz-Duenas F.J."/>
            <person name="Barrasa J.M."/>
            <person name="Sanchez-Garcia M."/>
            <person name="Camarero S."/>
            <person name="Miyauchi S."/>
            <person name="Serrano A."/>
            <person name="Linde D."/>
            <person name="Babiker R."/>
            <person name="Drula E."/>
            <person name="Ayuso-Fernandez I."/>
            <person name="Pacheco R."/>
            <person name="Padilla G."/>
            <person name="Ferreira P."/>
            <person name="Barriuso J."/>
            <person name="Kellner H."/>
            <person name="Castanera R."/>
            <person name="Alfaro M."/>
            <person name="Ramirez L."/>
            <person name="Pisabarro A.G."/>
            <person name="Kuo A."/>
            <person name="Tritt A."/>
            <person name="Lipzen A."/>
            <person name="He G."/>
            <person name="Yan M."/>
            <person name="Ng V."/>
            <person name="Cullen D."/>
            <person name="Martin F."/>
            <person name="Rosso M.-N."/>
            <person name="Henrissat B."/>
            <person name="Hibbett D."/>
            <person name="Martinez A.T."/>
            <person name="Grigoriev I.V."/>
        </authorList>
    </citation>
    <scope>NUCLEOTIDE SEQUENCE</scope>
    <source>
        <strain evidence="3">CBS 247.69</strain>
    </source>
</reference>
<sequence>MMHFQSLSKLTILLHVLLLTNVAFAVPISVRSRDVDLDARDMVFEDLIYRSDGYDYDLDLRDPRDMVFEDLVYRSDGYDYDLDLRELPPRDLDFDEVLLSRAVNKIAEKAYQEHPGTEKQALGTRTANAAKQGAAIGIWQDKDKAKSDKKAGKTPAPAPANAKQAGIANNIAKAQGQKKVASERKAKQNNAYKQKISHAYQQDSEGKLGTMRKSEKNKNAKAAGDRAITQVQKDNKADRQAKWNAAKKTPAQAAAAKAQKAKDRADRKAGVPSAKPAGPPTQPKKPKNVKPSAEDRKAAVAHLKSSGQRMQNTEGIPHRKDTYGIPNGQKNGVMQHKNVTGKDVRKGVFMSNVNAPNPIAPPGATGGGRPGSFRNDPYSPTHPDKNLAGKPPFPGVAPNAGQEYPVLAGSPVGWTGRGPVGAGRVITEPKGGAGGKDKFHGVIAHDPSRKGDKTDHYVIPKKHDHVAAEAEKARLAAEKAKKKAEEKKG</sequence>
<organism evidence="3 4">
    <name type="scientific">Collybia nuda</name>
    <dbReference type="NCBI Taxonomy" id="64659"/>
    <lineage>
        <taxon>Eukaryota</taxon>
        <taxon>Fungi</taxon>
        <taxon>Dikarya</taxon>
        <taxon>Basidiomycota</taxon>
        <taxon>Agaricomycotina</taxon>
        <taxon>Agaricomycetes</taxon>
        <taxon>Agaricomycetidae</taxon>
        <taxon>Agaricales</taxon>
        <taxon>Tricholomatineae</taxon>
        <taxon>Clitocybaceae</taxon>
        <taxon>Collybia</taxon>
    </lineage>
</organism>
<comment type="caution">
    <text evidence="3">The sequence shown here is derived from an EMBL/GenBank/DDBJ whole genome shotgun (WGS) entry which is preliminary data.</text>
</comment>
<dbReference type="OrthoDB" id="3066544at2759"/>
<evidence type="ECO:0000313" key="4">
    <source>
        <dbReference type="Proteomes" id="UP000807353"/>
    </source>
</evidence>
<feature type="chain" id="PRO_5040218360" evidence="2">
    <location>
        <begin position="26"/>
        <end position="489"/>
    </location>
</feature>